<dbReference type="RefSeq" id="WP_209661713.1">
    <property type="nucleotide sequence ID" value="NZ_JAGGLI010000035.1"/>
</dbReference>
<dbReference type="SUPFAM" id="SSF55729">
    <property type="entry name" value="Acyl-CoA N-acyltransferases (Nat)"/>
    <property type="match status" value="1"/>
</dbReference>
<comment type="caution">
    <text evidence="2">The sequence shown here is derived from an EMBL/GenBank/DDBJ whole genome shotgun (WGS) entry which is preliminary data.</text>
</comment>
<evidence type="ECO:0000313" key="3">
    <source>
        <dbReference type="Proteomes" id="UP001314903"/>
    </source>
</evidence>
<organism evidence="2 3">
    <name type="scientific">Acetoanaerobium pronyense</name>
    <dbReference type="NCBI Taxonomy" id="1482736"/>
    <lineage>
        <taxon>Bacteria</taxon>
        <taxon>Bacillati</taxon>
        <taxon>Bacillota</taxon>
        <taxon>Clostridia</taxon>
        <taxon>Peptostreptococcales</taxon>
        <taxon>Filifactoraceae</taxon>
        <taxon>Acetoanaerobium</taxon>
    </lineage>
</organism>
<accession>A0ABS4KLI6</accession>
<name>A0ABS4KLI6_9FIRM</name>
<proteinExistence type="predicted"/>
<dbReference type="Pfam" id="PF13302">
    <property type="entry name" value="Acetyltransf_3"/>
    <property type="match status" value="1"/>
</dbReference>
<keyword evidence="2" id="KW-0012">Acyltransferase</keyword>
<dbReference type="InterPro" id="IPR000182">
    <property type="entry name" value="GNAT_dom"/>
</dbReference>
<protein>
    <submittedName>
        <fullName evidence="2">Ribosomal-protein-alanine N-acetyltransferase</fullName>
        <ecNumber evidence="2">2.3.1.267</ecNumber>
    </submittedName>
</protein>
<sequence>MENIIIETERLIIREFKEDDIGEYFKLISNDNVHKWLGDRKKKSIDDAKRIMLYFKNKFREEGRGVLAVVSKENGSLIGQVGVNYAPNLGCFEYLYAIAYEEWNKGYATEIGIEFINYYRDRFKDEKIVAVVYPENLSSKKVLSKLNFDFKGQKEMFGGVLDYYELNLG</sequence>
<evidence type="ECO:0000313" key="2">
    <source>
        <dbReference type="EMBL" id="MBP2028653.1"/>
    </source>
</evidence>
<dbReference type="EMBL" id="JAGGLI010000035">
    <property type="protein sequence ID" value="MBP2028653.1"/>
    <property type="molecule type" value="Genomic_DNA"/>
</dbReference>
<dbReference type="GO" id="GO:0008999">
    <property type="term" value="F:protein-N-terminal-alanine acetyltransferase activity"/>
    <property type="evidence" value="ECO:0007669"/>
    <property type="project" value="UniProtKB-EC"/>
</dbReference>
<keyword evidence="3" id="KW-1185">Reference proteome</keyword>
<dbReference type="InterPro" id="IPR016181">
    <property type="entry name" value="Acyl_CoA_acyltransferase"/>
</dbReference>
<dbReference type="PROSITE" id="PS51186">
    <property type="entry name" value="GNAT"/>
    <property type="match status" value="1"/>
</dbReference>
<dbReference type="PANTHER" id="PTHR43792:SF1">
    <property type="entry name" value="N-ACETYLTRANSFERASE DOMAIN-CONTAINING PROTEIN"/>
    <property type="match status" value="1"/>
</dbReference>
<gene>
    <name evidence="2" type="ORF">J2Z35_002483</name>
</gene>
<keyword evidence="2" id="KW-0808">Transferase</keyword>
<dbReference type="InterPro" id="IPR051531">
    <property type="entry name" value="N-acetyltransferase"/>
</dbReference>
<dbReference type="Proteomes" id="UP001314903">
    <property type="component" value="Unassembled WGS sequence"/>
</dbReference>
<dbReference type="Gene3D" id="3.40.630.30">
    <property type="match status" value="1"/>
</dbReference>
<dbReference type="EC" id="2.3.1.267" evidence="2"/>
<feature type="domain" description="N-acetyltransferase" evidence="1">
    <location>
        <begin position="11"/>
        <end position="169"/>
    </location>
</feature>
<evidence type="ECO:0000259" key="1">
    <source>
        <dbReference type="PROSITE" id="PS51186"/>
    </source>
</evidence>
<reference evidence="2 3" key="1">
    <citation type="submission" date="2021-03" db="EMBL/GenBank/DDBJ databases">
        <title>Genomic Encyclopedia of Type Strains, Phase IV (KMG-IV): sequencing the most valuable type-strain genomes for metagenomic binning, comparative biology and taxonomic classification.</title>
        <authorList>
            <person name="Goeker M."/>
        </authorList>
    </citation>
    <scope>NUCLEOTIDE SEQUENCE [LARGE SCALE GENOMIC DNA]</scope>
    <source>
        <strain evidence="2 3">DSM 27512</strain>
    </source>
</reference>
<dbReference type="PANTHER" id="PTHR43792">
    <property type="entry name" value="GNAT FAMILY, PUTATIVE (AFU_ORTHOLOGUE AFUA_3G00765)-RELATED-RELATED"/>
    <property type="match status" value="1"/>
</dbReference>